<feature type="domain" description="ABM" evidence="1">
    <location>
        <begin position="7"/>
        <end position="96"/>
    </location>
</feature>
<dbReference type="Pfam" id="PF03992">
    <property type="entry name" value="ABM"/>
    <property type="match status" value="1"/>
</dbReference>
<dbReference type="GO" id="GO:0004497">
    <property type="term" value="F:monooxygenase activity"/>
    <property type="evidence" value="ECO:0007669"/>
    <property type="project" value="UniProtKB-KW"/>
</dbReference>
<dbReference type="RefSeq" id="WP_129428038.1">
    <property type="nucleotide sequence ID" value="NZ_SDWV01000019.1"/>
</dbReference>
<accession>A0A4Q2SKB5</accession>
<proteinExistence type="predicted"/>
<dbReference type="PANTHER" id="PTHR33336:SF3">
    <property type="entry name" value="ABM DOMAIN-CONTAINING PROTEIN"/>
    <property type="match status" value="1"/>
</dbReference>
<dbReference type="SUPFAM" id="SSF54909">
    <property type="entry name" value="Dimeric alpha+beta barrel"/>
    <property type="match status" value="1"/>
</dbReference>
<evidence type="ECO:0000259" key="1">
    <source>
        <dbReference type="PROSITE" id="PS51725"/>
    </source>
</evidence>
<dbReference type="OrthoDB" id="5244470at2"/>
<dbReference type="PROSITE" id="PS51725">
    <property type="entry name" value="ABM"/>
    <property type="match status" value="1"/>
</dbReference>
<name>A0A4Q2SKB5_9ACTN</name>
<sequence>MTTRDVVVLMPEFVARPGLGPQLRERLQLLARLSRDEDGCLEYTLLEDPTDPCRFSLYERWADAGALADHDTTSYVREFVASFDQLLDEPLRVRRLRRADGRGAAPAPGCISS</sequence>
<organism evidence="2 3">
    <name type="scientific">Nocardioides zhouii</name>
    <dbReference type="NCBI Taxonomy" id="1168729"/>
    <lineage>
        <taxon>Bacteria</taxon>
        <taxon>Bacillati</taxon>
        <taxon>Actinomycetota</taxon>
        <taxon>Actinomycetes</taxon>
        <taxon>Propionibacteriales</taxon>
        <taxon>Nocardioidaceae</taxon>
        <taxon>Nocardioides</taxon>
    </lineage>
</organism>
<dbReference type="EMBL" id="SDWV01000019">
    <property type="protein sequence ID" value="RYC05902.1"/>
    <property type="molecule type" value="Genomic_DNA"/>
</dbReference>
<dbReference type="InterPro" id="IPR011008">
    <property type="entry name" value="Dimeric_a/b-barrel"/>
</dbReference>
<dbReference type="Proteomes" id="UP000291101">
    <property type="component" value="Unassembled WGS sequence"/>
</dbReference>
<keyword evidence="2" id="KW-0560">Oxidoreductase</keyword>
<gene>
    <name evidence="2" type="ORF">EUA94_16750</name>
</gene>
<comment type="caution">
    <text evidence="2">The sequence shown here is derived from an EMBL/GenBank/DDBJ whole genome shotgun (WGS) entry which is preliminary data.</text>
</comment>
<evidence type="ECO:0000313" key="3">
    <source>
        <dbReference type="Proteomes" id="UP000291101"/>
    </source>
</evidence>
<dbReference type="InterPro" id="IPR050744">
    <property type="entry name" value="AI-2_Isomerase_LsrG"/>
</dbReference>
<keyword evidence="2" id="KW-0503">Monooxygenase</keyword>
<dbReference type="AlphaFoldDB" id="A0A4Q2SKB5"/>
<dbReference type="Gene3D" id="3.30.70.100">
    <property type="match status" value="1"/>
</dbReference>
<keyword evidence="3" id="KW-1185">Reference proteome</keyword>
<dbReference type="InterPro" id="IPR007138">
    <property type="entry name" value="ABM_dom"/>
</dbReference>
<evidence type="ECO:0000313" key="2">
    <source>
        <dbReference type="EMBL" id="RYC05902.1"/>
    </source>
</evidence>
<dbReference type="PANTHER" id="PTHR33336">
    <property type="entry name" value="QUINOL MONOOXYGENASE YGIN-RELATED"/>
    <property type="match status" value="1"/>
</dbReference>
<protein>
    <submittedName>
        <fullName evidence="2">Antibiotic biosynthesis monooxygenase</fullName>
    </submittedName>
</protein>
<reference evidence="2 3" key="1">
    <citation type="submission" date="2019-01" db="EMBL/GenBank/DDBJ databases">
        <title>Novel species of Nocardioides.</title>
        <authorList>
            <person name="Liu Q."/>
            <person name="X Y.-H."/>
        </authorList>
    </citation>
    <scope>NUCLEOTIDE SEQUENCE [LARGE SCALE GENOMIC DNA]</scope>
    <source>
        <strain evidence="2 3">HLT2-9</strain>
    </source>
</reference>